<organism evidence="4 5">
    <name type="scientific">Nelumbo nucifera</name>
    <name type="common">Sacred lotus</name>
    <dbReference type="NCBI Taxonomy" id="4432"/>
    <lineage>
        <taxon>Eukaryota</taxon>
        <taxon>Viridiplantae</taxon>
        <taxon>Streptophyta</taxon>
        <taxon>Embryophyta</taxon>
        <taxon>Tracheophyta</taxon>
        <taxon>Spermatophyta</taxon>
        <taxon>Magnoliopsida</taxon>
        <taxon>Proteales</taxon>
        <taxon>Nelumbonaceae</taxon>
        <taxon>Nelumbo</taxon>
    </lineage>
</organism>
<dbReference type="PANTHER" id="PTHR48024:SF61">
    <property type="entry name" value="GLYCINE-RICH RNA-BINDING PROTEIN 2, MITOCHONDRIAL"/>
    <property type="match status" value="1"/>
</dbReference>
<feature type="domain" description="RRM" evidence="3">
    <location>
        <begin position="19"/>
        <end position="76"/>
    </location>
</feature>
<dbReference type="AlphaFoldDB" id="A0A822Y3Y9"/>
<dbReference type="InterPro" id="IPR050886">
    <property type="entry name" value="RNA-binding_reg"/>
</dbReference>
<dbReference type="Pfam" id="PF00076">
    <property type="entry name" value="RRM_1"/>
    <property type="match status" value="1"/>
</dbReference>
<dbReference type="SMART" id="SM00360">
    <property type="entry name" value="RRM"/>
    <property type="match status" value="1"/>
</dbReference>
<name>A0A822Y3Y9_NELNU</name>
<dbReference type="PROSITE" id="PS50102">
    <property type="entry name" value="RRM"/>
    <property type="match status" value="1"/>
</dbReference>
<dbReference type="Gene3D" id="3.30.70.330">
    <property type="match status" value="1"/>
</dbReference>
<gene>
    <name evidence="4" type="ORF">HUJ06_025802</name>
</gene>
<proteinExistence type="predicted"/>
<dbReference type="SUPFAM" id="SSF54928">
    <property type="entry name" value="RNA-binding domain, RBD"/>
    <property type="match status" value="1"/>
</dbReference>
<accession>A0A822Y3Y9</accession>
<dbReference type="Proteomes" id="UP000607653">
    <property type="component" value="Unassembled WGS sequence"/>
</dbReference>
<evidence type="ECO:0000313" key="5">
    <source>
        <dbReference type="Proteomes" id="UP000607653"/>
    </source>
</evidence>
<dbReference type="InterPro" id="IPR012677">
    <property type="entry name" value="Nucleotide-bd_a/b_plait_sf"/>
</dbReference>
<dbReference type="EMBL" id="DUZY01000001">
    <property type="protein sequence ID" value="DAD24338.1"/>
    <property type="molecule type" value="Genomic_DNA"/>
</dbReference>
<evidence type="ECO:0000256" key="2">
    <source>
        <dbReference type="PROSITE-ProRule" id="PRU00176"/>
    </source>
</evidence>
<dbReference type="InterPro" id="IPR035979">
    <property type="entry name" value="RBD_domain_sf"/>
</dbReference>
<sequence length="76" mass="8577">MDRFLSQAPSYNVIRCMTTKLFIGGLSYGTDDQSLRDAFSSFGDVTEARVITDRDIRRSREFGFVYFTTDKSASSA</sequence>
<keyword evidence="1 2" id="KW-0694">RNA-binding</keyword>
<evidence type="ECO:0000256" key="1">
    <source>
        <dbReference type="ARBA" id="ARBA00022884"/>
    </source>
</evidence>
<dbReference type="PANTHER" id="PTHR48024">
    <property type="entry name" value="GEO13361P1-RELATED"/>
    <property type="match status" value="1"/>
</dbReference>
<protein>
    <recommendedName>
        <fullName evidence="3">RRM domain-containing protein</fullName>
    </recommendedName>
</protein>
<evidence type="ECO:0000313" key="4">
    <source>
        <dbReference type="EMBL" id="DAD24338.1"/>
    </source>
</evidence>
<evidence type="ECO:0000259" key="3">
    <source>
        <dbReference type="PROSITE" id="PS50102"/>
    </source>
</evidence>
<comment type="caution">
    <text evidence="4">The sequence shown here is derived from an EMBL/GenBank/DDBJ whole genome shotgun (WGS) entry which is preliminary data.</text>
</comment>
<keyword evidence="5" id="KW-1185">Reference proteome</keyword>
<reference evidence="4 5" key="1">
    <citation type="journal article" date="2020" name="Mol. Biol. Evol.">
        <title>Distinct Expression and Methylation Patterns for Genes with Different Fates following a Single Whole-Genome Duplication in Flowering Plants.</title>
        <authorList>
            <person name="Shi T."/>
            <person name="Rahmani R.S."/>
            <person name="Gugger P.F."/>
            <person name="Wang M."/>
            <person name="Li H."/>
            <person name="Zhang Y."/>
            <person name="Li Z."/>
            <person name="Wang Q."/>
            <person name="Van de Peer Y."/>
            <person name="Marchal K."/>
            <person name="Chen J."/>
        </authorList>
    </citation>
    <scope>NUCLEOTIDE SEQUENCE [LARGE SCALE GENOMIC DNA]</scope>
    <source>
        <tissue evidence="4">Leaf</tissue>
    </source>
</reference>
<dbReference type="GO" id="GO:0003723">
    <property type="term" value="F:RNA binding"/>
    <property type="evidence" value="ECO:0007669"/>
    <property type="project" value="UniProtKB-UniRule"/>
</dbReference>
<dbReference type="InterPro" id="IPR000504">
    <property type="entry name" value="RRM_dom"/>
</dbReference>